<dbReference type="InterPro" id="IPR011465">
    <property type="entry name" value="DUF1571"/>
</dbReference>
<evidence type="ECO:0008006" key="4">
    <source>
        <dbReference type="Google" id="ProtNLM"/>
    </source>
</evidence>
<dbReference type="Proteomes" id="UP000536179">
    <property type="component" value="Unassembled WGS sequence"/>
</dbReference>
<gene>
    <name evidence="2" type="ORF">FHS27_002171</name>
</gene>
<reference evidence="2 3" key="1">
    <citation type="submission" date="2020-08" db="EMBL/GenBank/DDBJ databases">
        <title>Genomic Encyclopedia of Type Strains, Phase III (KMG-III): the genomes of soil and plant-associated and newly described type strains.</title>
        <authorList>
            <person name="Whitman W."/>
        </authorList>
    </citation>
    <scope>NUCLEOTIDE SEQUENCE [LARGE SCALE GENOMIC DNA]</scope>
    <source>
        <strain evidence="2 3">CECT 8075</strain>
    </source>
</reference>
<proteinExistence type="predicted"/>
<evidence type="ECO:0000313" key="2">
    <source>
        <dbReference type="EMBL" id="MBB3206362.1"/>
    </source>
</evidence>
<protein>
    <recommendedName>
        <fullName evidence="4">Protein containing DUF1571</fullName>
    </recommendedName>
</protein>
<name>A0A7W5H4G5_9BACT</name>
<accession>A0A7W5H4G5</accession>
<sequence length="392" mass="43867">MFPQPAHLHLSQPERMISANCPNASSDPAADQNTTIAAIGGDETRPSVQTRSGVHRFRCVGLRSVAFAVFAHLFVIGGQAFVGGLATAADDRNIEDSSVSNSAKVNPTTSLSANVDLKKEMEDEIASLDDDDDSSVQPVDSIGPGKQPPASLQPLIELAEQAKKKFETEVDGYTCLLVKRETIDGKLESTKYIRLKIRERRTSGEQLIQPQCIYGKFLKPKDVAGREVLYVENERDGDVLVRRGGTRLPNLTLEINPEGRLAKQESNYSFVQTGIRPMIEQILDRMQSQIEPSNVKIRFYADAKVDGRPCQHIEVNQIERRPDSTYQVAKVYVDEELKLPVFFSSYAWPDEPGEDPVLQEQYAITQINLTPKLTDLDFDRTNPEYKFHNEEE</sequence>
<evidence type="ECO:0000256" key="1">
    <source>
        <dbReference type="SAM" id="MobiDB-lite"/>
    </source>
</evidence>
<dbReference type="AlphaFoldDB" id="A0A7W5H4G5"/>
<dbReference type="EMBL" id="JACHXU010000006">
    <property type="protein sequence ID" value="MBB3206362.1"/>
    <property type="molecule type" value="Genomic_DNA"/>
</dbReference>
<dbReference type="RefSeq" id="WP_315854516.1">
    <property type="nucleotide sequence ID" value="NZ_JACHXU010000006.1"/>
</dbReference>
<dbReference type="Pfam" id="PF07608">
    <property type="entry name" value="DUF1571"/>
    <property type="match status" value="1"/>
</dbReference>
<comment type="caution">
    <text evidence="2">The sequence shown here is derived from an EMBL/GenBank/DDBJ whole genome shotgun (WGS) entry which is preliminary data.</text>
</comment>
<keyword evidence="3" id="KW-1185">Reference proteome</keyword>
<organism evidence="2 3">
    <name type="scientific">Aporhodopirellula rubra</name>
    <dbReference type="NCBI Taxonomy" id="980271"/>
    <lineage>
        <taxon>Bacteria</taxon>
        <taxon>Pseudomonadati</taxon>
        <taxon>Planctomycetota</taxon>
        <taxon>Planctomycetia</taxon>
        <taxon>Pirellulales</taxon>
        <taxon>Pirellulaceae</taxon>
        <taxon>Aporhodopirellula</taxon>
    </lineage>
</organism>
<evidence type="ECO:0000313" key="3">
    <source>
        <dbReference type="Proteomes" id="UP000536179"/>
    </source>
</evidence>
<feature type="region of interest" description="Disordered" evidence="1">
    <location>
        <begin position="126"/>
        <end position="151"/>
    </location>
</feature>